<dbReference type="GO" id="GO:0005507">
    <property type="term" value="F:copper ion binding"/>
    <property type="evidence" value="ECO:0007669"/>
    <property type="project" value="InterPro"/>
</dbReference>
<dbReference type="AlphaFoldDB" id="A0A6J4SSE2"/>
<sequence>MFLTYLAAGALCLGGVAAIVVFATSSRQDAAAEPPELQPDLVQRIPTDVGVRRRGGRFQLGFESAVENHGSGPLIVTGKRSASEPDMTADQTIERTDGSRVYEPSVGRFRYTRSPSHEHWHYLGFDRYELRRASDHALARPDRKTGFCLGDRYDPGRDLPGKADKPVLEGDCRKNEPRSRDVLQGITVGYGDDYAAYLEGQSIDITGLPSGRYELVHRVNGDRRVRESTYANNASSVLLRIEWRRGPARFPYLELLRSCPRRERCAA</sequence>
<keyword evidence="1" id="KW-0732">Signal</keyword>
<evidence type="ECO:0000256" key="1">
    <source>
        <dbReference type="SAM" id="SignalP"/>
    </source>
</evidence>
<feature type="chain" id="PRO_5038755324" description="Lysyl oxidase" evidence="1">
    <location>
        <begin position="24"/>
        <end position="267"/>
    </location>
</feature>
<dbReference type="Pfam" id="PF01186">
    <property type="entry name" value="Lysyl_oxidase"/>
    <property type="match status" value="1"/>
</dbReference>
<organism evidence="2">
    <name type="scientific">uncultured Solirubrobacterales bacterium</name>
    <dbReference type="NCBI Taxonomy" id="768556"/>
    <lineage>
        <taxon>Bacteria</taxon>
        <taxon>Bacillati</taxon>
        <taxon>Actinomycetota</taxon>
        <taxon>Thermoleophilia</taxon>
        <taxon>Solirubrobacterales</taxon>
        <taxon>environmental samples</taxon>
    </lineage>
</organism>
<dbReference type="InterPro" id="IPR001695">
    <property type="entry name" value="Lysyl_oxidase"/>
</dbReference>
<feature type="signal peptide" evidence="1">
    <location>
        <begin position="1"/>
        <end position="23"/>
    </location>
</feature>
<dbReference type="EMBL" id="CADCVV010000113">
    <property type="protein sequence ID" value="CAA9504021.1"/>
    <property type="molecule type" value="Genomic_DNA"/>
</dbReference>
<proteinExistence type="predicted"/>
<accession>A0A6J4SSE2</accession>
<name>A0A6J4SSE2_9ACTN</name>
<reference evidence="2" key="1">
    <citation type="submission" date="2020-02" db="EMBL/GenBank/DDBJ databases">
        <authorList>
            <person name="Meier V. D."/>
        </authorList>
    </citation>
    <scope>NUCLEOTIDE SEQUENCE</scope>
    <source>
        <strain evidence="2">AVDCRST_MAG17</strain>
    </source>
</reference>
<gene>
    <name evidence="2" type="ORF">AVDCRST_MAG17-1559</name>
</gene>
<evidence type="ECO:0000313" key="2">
    <source>
        <dbReference type="EMBL" id="CAA9504021.1"/>
    </source>
</evidence>
<dbReference type="GO" id="GO:0016641">
    <property type="term" value="F:oxidoreductase activity, acting on the CH-NH2 group of donors, oxygen as acceptor"/>
    <property type="evidence" value="ECO:0007669"/>
    <property type="project" value="InterPro"/>
</dbReference>
<evidence type="ECO:0008006" key="3">
    <source>
        <dbReference type="Google" id="ProtNLM"/>
    </source>
</evidence>
<protein>
    <recommendedName>
        <fullName evidence="3">Lysyl oxidase</fullName>
    </recommendedName>
</protein>